<dbReference type="InterPro" id="IPR001841">
    <property type="entry name" value="Znf_RING"/>
</dbReference>
<keyword evidence="4" id="KW-0862">Zinc</keyword>
<accession>A0A6S7LQ95</accession>
<dbReference type="Gene3D" id="3.30.40.10">
    <property type="entry name" value="Zinc/RING finger domain, C3HC4 (zinc finger)"/>
    <property type="match status" value="2"/>
</dbReference>
<protein>
    <submittedName>
        <fullName evidence="5">RING finger 151-like</fullName>
    </submittedName>
</protein>
<dbReference type="InterPro" id="IPR013083">
    <property type="entry name" value="Znf_RING/FYVE/PHD"/>
</dbReference>
<keyword evidence="2" id="KW-0479">Metal-binding</keyword>
<gene>
    <name evidence="5" type="ORF">PACLA_8A080143</name>
</gene>
<dbReference type="InterPro" id="IPR015915">
    <property type="entry name" value="Kelch-typ_b-propeller"/>
</dbReference>
<dbReference type="PROSITE" id="PS50089">
    <property type="entry name" value="ZF_RING_2"/>
    <property type="match status" value="1"/>
</dbReference>
<dbReference type="PROSITE" id="PS50145">
    <property type="entry name" value="ZF_TRAF"/>
    <property type="match status" value="1"/>
</dbReference>
<reference evidence="5" key="1">
    <citation type="submission" date="2020-04" db="EMBL/GenBank/DDBJ databases">
        <authorList>
            <person name="Alioto T."/>
            <person name="Alioto T."/>
            <person name="Gomez Garrido J."/>
        </authorList>
    </citation>
    <scope>NUCLEOTIDE SEQUENCE</scope>
    <source>
        <strain evidence="5">A484AB</strain>
    </source>
</reference>
<dbReference type="PANTHER" id="PTHR45632">
    <property type="entry name" value="LD33804P"/>
    <property type="match status" value="1"/>
</dbReference>
<dbReference type="InterPro" id="IPR011043">
    <property type="entry name" value="Gal_Oxase/kelch_b-propeller"/>
</dbReference>
<dbReference type="InterPro" id="IPR018957">
    <property type="entry name" value="Znf_C3HC4_RING-type"/>
</dbReference>
<dbReference type="OrthoDB" id="5982216at2759"/>
<organism evidence="5 6">
    <name type="scientific">Paramuricea clavata</name>
    <name type="common">Red gorgonian</name>
    <name type="synonym">Violescent sea-whip</name>
    <dbReference type="NCBI Taxonomy" id="317549"/>
    <lineage>
        <taxon>Eukaryota</taxon>
        <taxon>Metazoa</taxon>
        <taxon>Cnidaria</taxon>
        <taxon>Anthozoa</taxon>
        <taxon>Octocorallia</taxon>
        <taxon>Malacalcyonacea</taxon>
        <taxon>Plexauridae</taxon>
        <taxon>Paramuricea</taxon>
    </lineage>
</organism>
<evidence type="ECO:0000256" key="3">
    <source>
        <dbReference type="ARBA" id="ARBA00022771"/>
    </source>
</evidence>
<evidence type="ECO:0000256" key="4">
    <source>
        <dbReference type="ARBA" id="ARBA00022833"/>
    </source>
</evidence>
<dbReference type="InterPro" id="IPR001293">
    <property type="entry name" value="Znf_TRAF"/>
</dbReference>
<dbReference type="Gene3D" id="2.120.10.80">
    <property type="entry name" value="Kelch-type beta propeller"/>
    <property type="match status" value="2"/>
</dbReference>
<evidence type="ECO:0000313" key="5">
    <source>
        <dbReference type="EMBL" id="CAB4037719.1"/>
    </source>
</evidence>
<dbReference type="SUPFAM" id="SSF50965">
    <property type="entry name" value="Galactose oxidase, central domain"/>
    <property type="match status" value="1"/>
</dbReference>
<dbReference type="SUPFAM" id="SSF57850">
    <property type="entry name" value="RING/U-box"/>
    <property type="match status" value="1"/>
</dbReference>
<name>A0A6S7LQ95_PARCT</name>
<dbReference type="Pfam" id="PF01344">
    <property type="entry name" value="Kelch_1"/>
    <property type="match status" value="2"/>
</dbReference>
<proteinExistence type="predicted"/>
<evidence type="ECO:0000313" key="6">
    <source>
        <dbReference type="Proteomes" id="UP001152795"/>
    </source>
</evidence>
<dbReference type="SMART" id="SM00612">
    <property type="entry name" value="Kelch"/>
    <property type="match status" value="6"/>
</dbReference>
<keyword evidence="1" id="KW-0880">Kelch repeat</keyword>
<evidence type="ECO:0000256" key="1">
    <source>
        <dbReference type="ARBA" id="ARBA00022441"/>
    </source>
</evidence>
<comment type="caution">
    <text evidence="5">The sequence shown here is derived from an EMBL/GenBank/DDBJ whole genome shotgun (WGS) entry which is preliminary data.</text>
</comment>
<keyword evidence="3" id="KW-0863">Zinc-finger</keyword>
<sequence length="550" mass="61900">MASKLAVYNTGYEDERFQQIVSQTLHCIICTNVIKDPVMCRQNEHIFCRACITRHLINFQTCPTCMEPLTVETLSQAPRGIRNLLAELKIRCEFFDRGCGKFIELGDIERHVTECGFAPAVCSNKGCQLEVNKQDLLHHETSVCELRRVQCHSCKDIRQEMDTVKVNLAAMNEKLDKNEKNVLEKIETKGKAVENVVAKVELVQKQLNKQEESNRQFKADNVEMKKSLNEIMKQLERITQQMSHEVQAEGMKKGIAEADGMEREPKVVIAGGANPKALNSVEMFSLLTRTWTPLQQMKEGHEGASSVVYNNQLFVVGGYVKSMEKLSLNAVQVDQSIPWENVPAELPKELAGHCSVVYNGRLIVIGGCDKGAFSDSITEISIVPPYTSKLLATMPQTRFYHGVAIFGDKILILGGFVSYSVSRSVVMYDITKNECQELAPLPYPVHEMATVKWDDDNVMIIGGAESIVKRLNKVLLYNIKTQKSCMLPNMKYKRTGCVAAVVRDTVIVMGGEDERGNYLKSVESFRFDSYTWEELPQMHEARHRATAAVC</sequence>
<dbReference type="GO" id="GO:0008270">
    <property type="term" value="F:zinc ion binding"/>
    <property type="evidence" value="ECO:0007669"/>
    <property type="project" value="UniProtKB-KW"/>
</dbReference>
<dbReference type="AlphaFoldDB" id="A0A6S7LQ95"/>
<dbReference type="SUPFAM" id="SSF117281">
    <property type="entry name" value="Kelch motif"/>
    <property type="match status" value="1"/>
</dbReference>
<keyword evidence="6" id="KW-1185">Reference proteome</keyword>
<dbReference type="EMBL" id="CACRXK020023398">
    <property type="protein sequence ID" value="CAB4037719.1"/>
    <property type="molecule type" value="Genomic_DNA"/>
</dbReference>
<evidence type="ECO:0000256" key="2">
    <source>
        <dbReference type="ARBA" id="ARBA00022723"/>
    </source>
</evidence>
<dbReference type="Proteomes" id="UP001152795">
    <property type="component" value="Unassembled WGS sequence"/>
</dbReference>
<dbReference type="SUPFAM" id="SSF49599">
    <property type="entry name" value="TRAF domain-like"/>
    <property type="match status" value="1"/>
</dbReference>
<dbReference type="InterPro" id="IPR006652">
    <property type="entry name" value="Kelch_1"/>
</dbReference>
<dbReference type="Pfam" id="PF24681">
    <property type="entry name" value="Kelch_KLHDC2_KLHL20_DRC7"/>
    <property type="match status" value="1"/>
</dbReference>
<dbReference type="Pfam" id="PF00097">
    <property type="entry name" value="zf-C3HC4"/>
    <property type="match status" value="1"/>
</dbReference>